<reference evidence="2 3" key="1">
    <citation type="journal article" date="2019" name="Int. J. Syst. Evol. Microbiol.">
        <title>The Global Catalogue of Microorganisms (GCM) 10K type strain sequencing project: providing services to taxonomists for standard genome sequencing and annotation.</title>
        <authorList>
            <consortium name="The Broad Institute Genomics Platform"/>
            <consortium name="The Broad Institute Genome Sequencing Center for Infectious Disease"/>
            <person name="Wu L."/>
            <person name="Ma J."/>
        </authorList>
    </citation>
    <scope>NUCLEOTIDE SEQUENCE [LARGE SCALE GENOMIC DNA]</scope>
    <source>
        <strain evidence="2 3">GX26</strain>
    </source>
</reference>
<sequence length="114" mass="13032">MIWEVFRQENAGDYHEHCGNVHAPDRQMALMFAEVQHARRKPTNSLWVAPKDEIGEVDTEDAKFGGTTDKSYRWASTYDFEAAASEVAESTDEQVEAERRRKVQQEKQEAQGGD</sequence>
<name>A0ABD5VE79_9EURY</name>
<organism evidence="2 3">
    <name type="scientific">Halorubellus litoreus</name>
    <dbReference type="NCBI Taxonomy" id="755308"/>
    <lineage>
        <taxon>Archaea</taxon>
        <taxon>Methanobacteriati</taxon>
        <taxon>Methanobacteriota</taxon>
        <taxon>Stenosarchaea group</taxon>
        <taxon>Halobacteria</taxon>
        <taxon>Halobacteriales</taxon>
        <taxon>Halorubellaceae</taxon>
        <taxon>Halorubellus</taxon>
    </lineage>
</organism>
<feature type="region of interest" description="Disordered" evidence="1">
    <location>
        <begin position="85"/>
        <end position="114"/>
    </location>
</feature>
<comment type="caution">
    <text evidence="2">The sequence shown here is derived from an EMBL/GenBank/DDBJ whole genome shotgun (WGS) entry which is preliminary data.</text>
</comment>
<dbReference type="Pfam" id="PF06243">
    <property type="entry name" value="PaaB"/>
    <property type="match status" value="1"/>
</dbReference>
<dbReference type="Proteomes" id="UP001596395">
    <property type="component" value="Unassembled WGS sequence"/>
</dbReference>
<evidence type="ECO:0000313" key="2">
    <source>
        <dbReference type="EMBL" id="MFC6953815.1"/>
    </source>
</evidence>
<protein>
    <submittedName>
        <fullName evidence="2">1,2-phenylacetyl-CoA epoxidase subunit PaaB</fullName>
        <ecNumber evidence="2">1.14.13.149</ecNumber>
    </submittedName>
</protein>
<feature type="compositionally biased region" description="Basic and acidic residues" evidence="1">
    <location>
        <begin position="96"/>
        <end position="114"/>
    </location>
</feature>
<dbReference type="Gene3D" id="3.10.20.520">
    <property type="entry name" value="Phenylacetic acid degradation B"/>
    <property type="match status" value="1"/>
</dbReference>
<evidence type="ECO:0000256" key="1">
    <source>
        <dbReference type="SAM" id="MobiDB-lite"/>
    </source>
</evidence>
<keyword evidence="3" id="KW-1185">Reference proteome</keyword>
<evidence type="ECO:0000313" key="3">
    <source>
        <dbReference type="Proteomes" id="UP001596395"/>
    </source>
</evidence>
<proteinExistence type="predicted"/>
<dbReference type="EMBL" id="JBHSXN010000002">
    <property type="protein sequence ID" value="MFC6953815.1"/>
    <property type="molecule type" value="Genomic_DNA"/>
</dbReference>
<dbReference type="RefSeq" id="WP_336350766.1">
    <property type="nucleotide sequence ID" value="NZ_JAZAQL010000002.1"/>
</dbReference>
<keyword evidence="2" id="KW-0560">Oxidoreductase</keyword>
<dbReference type="AlphaFoldDB" id="A0ABD5VE79"/>
<dbReference type="NCBIfam" id="NF041867">
    <property type="entry name" value="paab_haloarch"/>
    <property type="match status" value="1"/>
</dbReference>
<gene>
    <name evidence="2" type="primary">paaB</name>
    <name evidence="2" type="ORF">ACFQGB_13165</name>
</gene>
<dbReference type="GO" id="GO:0097266">
    <property type="term" value="F:phenylacetyl-CoA 1,2-epoxidase activity"/>
    <property type="evidence" value="ECO:0007669"/>
    <property type="project" value="UniProtKB-EC"/>
</dbReference>
<dbReference type="EC" id="1.14.13.149" evidence="2"/>
<dbReference type="InterPro" id="IPR038693">
    <property type="entry name" value="PaaB_sf"/>
</dbReference>
<dbReference type="InterPro" id="IPR009359">
    <property type="entry name" value="PaaB"/>
</dbReference>
<accession>A0ABD5VE79</accession>